<dbReference type="GO" id="GO:0006357">
    <property type="term" value="P:regulation of transcription by RNA polymerase II"/>
    <property type="evidence" value="ECO:0007669"/>
    <property type="project" value="UniProtKB-ARBA"/>
</dbReference>
<dbReference type="InterPro" id="IPR008984">
    <property type="entry name" value="SMAD_FHA_dom_sf"/>
</dbReference>
<sequence length="666" mass="76207">MKLENSNQTTETNVKSESNKNIESNESTDTNNNTTTNNNNNLTPEGNALLLNNLIQLQHQQQYEYIINELINQQQLQLKLQLDQQLQQQQQNLQPIDVSMINNFILRNNLNNQAQIQPVSSPISSTCSESSYPFARLEIDYSTDSPQKNFVYFINKKKISIGRKLNANQISESVQLADILIENSTLVSRQHFTLELKSCKENFNYLDNNKSLDFSFVDSEKSDSESVDDNSILDKSKYYYWKLLCTSKNGLFINTRHIQTGKYVRLLNKKNTFRFPNTNIKIYFESMLDTMTNCTPSPTLTSMSSNSLEIETEKINESQETIKKENNKPQVQSNNKIAQILMQKKLEQQQNLENVQKKDIEIEEPSHDSNMNCSDDSKKPPYSYAQLIAQAISSSKEQQLTLSQIYQFISSNYSYYKLDDKGWQNSIRHNLSLNRNFVKVARQQNEPGKGSFWRIESSSELKVKEQAYSRKSRSSTPNGLNRVVLQSSPNSSSSSCSLSEAKEEVENPPKEEVKNSENLVQNIPFLAVQSLDQIQAVLNNNLNILNSNPALIQLLYQNLAQSQFQNHQNLLVIQPQPAQTNEAKIQNNSVKLRLLLNDDSNNLNNNSNSKRTISQVLNDYENSQENAQKKKNCHESPVMIDNSKLSNQQLVLMLDTGLTNEKKQES</sequence>
<evidence type="ECO:0000256" key="3">
    <source>
        <dbReference type="ARBA" id="ARBA00023125"/>
    </source>
</evidence>
<feature type="compositionally biased region" description="Low complexity" evidence="8">
    <location>
        <begin position="13"/>
        <end position="41"/>
    </location>
</feature>
<dbReference type="GO" id="GO:0003700">
    <property type="term" value="F:DNA-binding transcription factor activity"/>
    <property type="evidence" value="ECO:0007669"/>
    <property type="project" value="InterPro"/>
</dbReference>
<dbReference type="InterPro" id="IPR018122">
    <property type="entry name" value="TF_fork_head_CS_1"/>
</dbReference>
<dbReference type="Proteomes" id="UP000663879">
    <property type="component" value="Unassembled WGS sequence"/>
</dbReference>
<dbReference type="PRINTS" id="PR00053">
    <property type="entry name" value="FORKHEAD"/>
</dbReference>
<feature type="coiled-coil region" evidence="7">
    <location>
        <begin position="308"/>
        <end position="358"/>
    </location>
</feature>
<dbReference type="OrthoDB" id="691130at2759"/>
<dbReference type="FunFam" id="1.10.10.10:FF:000030">
    <property type="entry name" value="Forkhead box protein K2"/>
    <property type="match status" value="1"/>
</dbReference>
<evidence type="ECO:0000256" key="5">
    <source>
        <dbReference type="ARBA" id="ARBA00023242"/>
    </source>
</evidence>
<dbReference type="PROSITE" id="PS00658">
    <property type="entry name" value="FORK_HEAD_2"/>
    <property type="match status" value="1"/>
</dbReference>
<comment type="caution">
    <text evidence="11">The sequence shown here is derived from an EMBL/GenBank/DDBJ whole genome shotgun (WGS) entry which is preliminary data.</text>
</comment>
<comment type="subcellular location">
    <subcellularLocation>
        <location evidence="1 6">Nucleus</location>
    </subcellularLocation>
</comment>
<evidence type="ECO:0000256" key="1">
    <source>
        <dbReference type="ARBA" id="ARBA00004123"/>
    </source>
</evidence>
<reference evidence="11" key="1">
    <citation type="submission" date="2021-02" db="EMBL/GenBank/DDBJ databases">
        <authorList>
            <person name="Nowell W R."/>
        </authorList>
    </citation>
    <scope>NUCLEOTIDE SEQUENCE</scope>
    <source>
        <strain evidence="11">Ploen Becks lab</strain>
    </source>
</reference>
<dbReference type="PROSITE" id="PS00657">
    <property type="entry name" value="FORK_HEAD_1"/>
    <property type="match status" value="1"/>
</dbReference>
<keyword evidence="7" id="KW-0175">Coiled coil</keyword>
<dbReference type="SUPFAM" id="SSF46785">
    <property type="entry name" value="Winged helix' DNA-binding domain"/>
    <property type="match status" value="1"/>
</dbReference>
<evidence type="ECO:0000313" key="11">
    <source>
        <dbReference type="EMBL" id="CAF0830352.1"/>
    </source>
</evidence>
<dbReference type="SMART" id="SM00339">
    <property type="entry name" value="FH"/>
    <property type="match status" value="1"/>
</dbReference>
<evidence type="ECO:0000256" key="6">
    <source>
        <dbReference type="PROSITE-ProRule" id="PRU00089"/>
    </source>
</evidence>
<keyword evidence="2" id="KW-0805">Transcription regulation</keyword>
<dbReference type="InterPro" id="IPR000253">
    <property type="entry name" value="FHA_dom"/>
</dbReference>
<dbReference type="EMBL" id="CAJNOC010001052">
    <property type="protein sequence ID" value="CAF0830352.1"/>
    <property type="molecule type" value="Genomic_DNA"/>
</dbReference>
<dbReference type="PROSITE" id="PS50039">
    <property type="entry name" value="FORK_HEAD_3"/>
    <property type="match status" value="1"/>
</dbReference>
<feature type="compositionally biased region" description="Basic and acidic residues" evidence="8">
    <location>
        <begin position="500"/>
        <end position="515"/>
    </location>
</feature>
<dbReference type="Pfam" id="PF00250">
    <property type="entry name" value="Forkhead"/>
    <property type="match status" value="1"/>
</dbReference>
<dbReference type="CDD" id="cd20026">
    <property type="entry name" value="FH_FOXK"/>
    <property type="match status" value="1"/>
</dbReference>
<evidence type="ECO:0000256" key="4">
    <source>
        <dbReference type="ARBA" id="ARBA00023163"/>
    </source>
</evidence>
<dbReference type="SUPFAM" id="SSF49879">
    <property type="entry name" value="SMAD/FHA domain"/>
    <property type="match status" value="1"/>
</dbReference>
<feature type="domain" description="FHA" evidence="9">
    <location>
        <begin position="159"/>
        <end position="222"/>
    </location>
</feature>
<dbReference type="AlphaFoldDB" id="A0A813UPI6"/>
<keyword evidence="3 6" id="KW-0238">DNA-binding</keyword>
<gene>
    <name evidence="11" type="ORF">OXX778_LOCUS7931</name>
</gene>
<evidence type="ECO:0000256" key="7">
    <source>
        <dbReference type="SAM" id="Coils"/>
    </source>
</evidence>
<feature type="compositionally biased region" description="Polar residues" evidence="8">
    <location>
        <begin position="1"/>
        <end position="12"/>
    </location>
</feature>
<feature type="region of interest" description="Disordered" evidence="8">
    <location>
        <begin position="1"/>
        <end position="44"/>
    </location>
</feature>
<dbReference type="PANTHER" id="PTHR45881">
    <property type="entry name" value="CHECKPOINT SUPPRESSOR 1-LIKE, ISOFORM A-RELATED"/>
    <property type="match status" value="1"/>
</dbReference>
<dbReference type="InterPro" id="IPR001766">
    <property type="entry name" value="Fork_head_dom"/>
</dbReference>
<feature type="compositionally biased region" description="Low complexity" evidence="8">
    <location>
        <begin position="487"/>
        <end position="499"/>
    </location>
</feature>
<name>A0A813UPI6_9BILA</name>
<keyword evidence="5 6" id="KW-0539">Nucleus</keyword>
<organism evidence="11 12">
    <name type="scientific">Brachionus calyciflorus</name>
    <dbReference type="NCBI Taxonomy" id="104777"/>
    <lineage>
        <taxon>Eukaryota</taxon>
        <taxon>Metazoa</taxon>
        <taxon>Spiralia</taxon>
        <taxon>Gnathifera</taxon>
        <taxon>Rotifera</taxon>
        <taxon>Eurotatoria</taxon>
        <taxon>Monogononta</taxon>
        <taxon>Pseudotrocha</taxon>
        <taxon>Ploima</taxon>
        <taxon>Brachionidae</taxon>
        <taxon>Brachionus</taxon>
    </lineage>
</organism>
<keyword evidence="12" id="KW-1185">Reference proteome</keyword>
<dbReference type="InterPro" id="IPR030456">
    <property type="entry name" value="TF_fork_head_CS_2"/>
</dbReference>
<dbReference type="PROSITE" id="PS50006">
    <property type="entry name" value="FHA_DOMAIN"/>
    <property type="match status" value="1"/>
</dbReference>
<dbReference type="PANTHER" id="PTHR45881:SF6">
    <property type="entry name" value="FORK-HEAD DOMAIN-CONTAINING PROTEIN"/>
    <property type="match status" value="1"/>
</dbReference>
<dbReference type="GO" id="GO:0005634">
    <property type="term" value="C:nucleus"/>
    <property type="evidence" value="ECO:0007669"/>
    <property type="project" value="UniProtKB-SubCell"/>
</dbReference>
<dbReference type="GO" id="GO:0043565">
    <property type="term" value="F:sequence-specific DNA binding"/>
    <property type="evidence" value="ECO:0007669"/>
    <property type="project" value="InterPro"/>
</dbReference>
<feature type="region of interest" description="Disordered" evidence="8">
    <location>
        <begin position="466"/>
        <end position="516"/>
    </location>
</feature>
<evidence type="ECO:0000259" key="10">
    <source>
        <dbReference type="PROSITE" id="PS50039"/>
    </source>
</evidence>
<evidence type="ECO:0000256" key="8">
    <source>
        <dbReference type="SAM" id="MobiDB-lite"/>
    </source>
</evidence>
<dbReference type="InterPro" id="IPR036390">
    <property type="entry name" value="WH_DNA-bd_sf"/>
</dbReference>
<evidence type="ECO:0000256" key="2">
    <source>
        <dbReference type="ARBA" id="ARBA00023015"/>
    </source>
</evidence>
<accession>A0A813UPI6</accession>
<dbReference type="GO" id="GO:0045893">
    <property type="term" value="P:positive regulation of DNA-templated transcription"/>
    <property type="evidence" value="ECO:0007669"/>
    <property type="project" value="UniProtKB-ARBA"/>
</dbReference>
<protein>
    <submittedName>
        <fullName evidence="11">Uncharacterized protein</fullName>
    </submittedName>
</protein>
<keyword evidence="4" id="KW-0804">Transcription</keyword>
<dbReference type="Gene3D" id="1.10.10.10">
    <property type="entry name" value="Winged helix-like DNA-binding domain superfamily/Winged helix DNA-binding domain"/>
    <property type="match status" value="1"/>
</dbReference>
<dbReference type="InterPro" id="IPR036388">
    <property type="entry name" value="WH-like_DNA-bd_sf"/>
</dbReference>
<dbReference type="Gene3D" id="2.60.200.20">
    <property type="match status" value="1"/>
</dbReference>
<evidence type="ECO:0000313" key="12">
    <source>
        <dbReference type="Proteomes" id="UP000663879"/>
    </source>
</evidence>
<feature type="domain" description="Fork-head" evidence="10">
    <location>
        <begin position="379"/>
        <end position="474"/>
    </location>
</feature>
<feature type="DNA-binding region" description="Fork-head" evidence="6">
    <location>
        <begin position="379"/>
        <end position="474"/>
    </location>
</feature>
<proteinExistence type="predicted"/>
<evidence type="ECO:0000259" key="9">
    <source>
        <dbReference type="PROSITE" id="PS50006"/>
    </source>
</evidence>